<accession>A0A2N9XZN2</accession>
<feature type="domain" description="DUF7716" evidence="1">
    <location>
        <begin position="14"/>
        <end position="112"/>
    </location>
</feature>
<name>A0A2N9XZN2_9NEIS</name>
<evidence type="ECO:0000259" key="1">
    <source>
        <dbReference type="Pfam" id="PF24832"/>
    </source>
</evidence>
<dbReference type="InterPro" id="IPR056133">
    <property type="entry name" value="DUF7716"/>
</dbReference>
<dbReference type="Pfam" id="PF24832">
    <property type="entry name" value="DUF7716"/>
    <property type="match status" value="1"/>
</dbReference>
<evidence type="ECO:0000313" key="3">
    <source>
        <dbReference type="Proteomes" id="UP000229434"/>
    </source>
</evidence>
<dbReference type="AlphaFoldDB" id="A0A2N9XZN2"/>
<organism evidence="2 3">
    <name type="scientific">Snodgrassella alvi</name>
    <dbReference type="NCBI Taxonomy" id="1196083"/>
    <lineage>
        <taxon>Bacteria</taxon>
        <taxon>Pseudomonadati</taxon>
        <taxon>Pseudomonadota</taxon>
        <taxon>Betaproteobacteria</taxon>
        <taxon>Neisseriales</taxon>
        <taxon>Neisseriaceae</taxon>
        <taxon>Snodgrassella</taxon>
    </lineage>
</organism>
<dbReference type="EMBL" id="MEIS01000079">
    <property type="protein sequence ID" value="PIT57153.1"/>
    <property type="molecule type" value="Genomic_DNA"/>
</dbReference>
<protein>
    <recommendedName>
        <fullName evidence="1">DUF7716 domain-containing protein</fullName>
    </recommendedName>
</protein>
<evidence type="ECO:0000313" key="2">
    <source>
        <dbReference type="EMBL" id="PIT57153.1"/>
    </source>
</evidence>
<dbReference type="Proteomes" id="UP000229434">
    <property type="component" value="Unassembled WGS sequence"/>
</dbReference>
<proteinExistence type="predicted"/>
<sequence>MFIKGNLYPIKDIISYMKNNSERDDNFCLYGDLDEDLQSNKSYYIDNYPDVDENGKEIYPFLVLKKKLYYLYSGEQFADVIDSVLDQKPSATINDFIKALNYYSEYDDFLDI</sequence>
<reference evidence="2" key="1">
    <citation type="journal article" date="2017" name="MBio">
        <title>Type VI secretion-mediated competition in the bee gut microbiome.</title>
        <authorList>
            <person name="Steele M.I."/>
            <person name="Kwong W.K."/>
            <person name="Powell J.E."/>
            <person name="Whiteley M."/>
            <person name="Moran N.A."/>
        </authorList>
    </citation>
    <scope>NUCLEOTIDE SEQUENCE [LARGE SCALE GENOMIC DNA]</scope>
    <source>
        <strain evidence="2">Nev3CBA3</strain>
    </source>
</reference>
<comment type="caution">
    <text evidence="2">The sequence shown here is derived from an EMBL/GenBank/DDBJ whole genome shotgun (WGS) entry which is preliminary data.</text>
</comment>
<gene>
    <name evidence="2" type="ORF">BHC49_03725</name>
</gene>